<dbReference type="Gene3D" id="1.10.530.10">
    <property type="match status" value="1"/>
</dbReference>
<name>A0ABV7XAZ1_9SPHN</name>
<dbReference type="PANTHER" id="PTHR37423:SF2">
    <property type="entry name" value="MEMBRANE-BOUND LYTIC MUREIN TRANSGLYCOSYLASE C"/>
    <property type="match status" value="1"/>
</dbReference>
<comment type="similarity">
    <text evidence="2">Belongs to the virb1 family.</text>
</comment>
<keyword evidence="3" id="KW-0732">Signal</keyword>
<dbReference type="Pfam" id="PF01464">
    <property type="entry name" value="SLT"/>
    <property type="match status" value="1"/>
</dbReference>
<evidence type="ECO:0000256" key="3">
    <source>
        <dbReference type="SAM" id="SignalP"/>
    </source>
</evidence>
<organism evidence="5 6">
    <name type="scientific">Sphingoaurantiacus capsulatus</name>
    <dbReference type="NCBI Taxonomy" id="1771310"/>
    <lineage>
        <taxon>Bacteria</taxon>
        <taxon>Pseudomonadati</taxon>
        <taxon>Pseudomonadota</taxon>
        <taxon>Alphaproteobacteria</taxon>
        <taxon>Sphingomonadales</taxon>
        <taxon>Sphingosinicellaceae</taxon>
        <taxon>Sphingoaurantiacus</taxon>
    </lineage>
</organism>
<protein>
    <submittedName>
        <fullName evidence="5">Lytic transglycosylase domain-containing protein</fullName>
    </submittedName>
</protein>
<reference evidence="6" key="1">
    <citation type="journal article" date="2019" name="Int. J. Syst. Evol. Microbiol.">
        <title>The Global Catalogue of Microorganisms (GCM) 10K type strain sequencing project: providing services to taxonomists for standard genome sequencing and annotation.</title>
        <authorList>
            <consortium name="The Broad Institute Genomics Platform"/>
            <consortium name="The Broad Institute Genome Sequencing Center for Infectious Disease"/>
            <person name="Wu L."/>
            <person name="Ma J."/>
        </authorList>
    </citation>
    <scope>NUCLEOTIDE SEQUENCE [LARGE SCALE GENOMIC DNA]</scope>
    <source>
        <strain evidence="6">KCTC 42644</strain>
    </source>
</reference>
<dbReference type="InterPro" id="IPR008258">
    <property type="entry name" value="Transglycosylase_SLT_dom_1"/>
</dbReference>
<dbReference type="InterPro" id="IPR000189">
    <property type="entry name" value="Transglyc_AS"/>
</dbReference>
<dbReference type="RefSeq" id="WP_380860576.1">
    <property type="nucleotide sequence ID" value="NZ_JBHRXV010000008.1"/>
</dbReference>
<dbReference type="SUPFAM" id="SSF53955">
    <property type="entry name" value="Lysozyme-like"/>
    <property type="match status" value="1"/>
</dbReference>
<dbReference type="InterPro" id="IPR023346">
    <property type="entry name" value="Lysozyme-like_dom_sf"/>
</dbReference>
<evidence type="ECO:0000256" key="1">
    <source>
        <dbReference type="ARBA" id="ARBA00007734"/>
    </source>
</evidence>
<evidence type="ECO:0000313" key="5">
    <source>
        <dbReference type="EMBL" id="MFC3712863.1"/>
    </source>
</evidence>
<feature type="signal peptide" evidence="3">
    <location>
        <begin position="1"/>
        <end position="23"/>
    </location>
</feature>
<dbReference type="PANTHER" id="PTHR37423">
    <property type="entry name" value="SOLUBLE LYTIC MUREIN TRANSGLYCOSYLASE-RELATED"/>
    <property type="match status" value="1"/>
</dbReference>
<evidence type="ECO:0000313" key="6">
    <source>
        <dbReference type="Proteomes" id="UP001595615"/>
    </source>
</evidence>
<gene>
    <name evidence="5" type="ORF">ACFOMD_09795</name>
</gene>
<proteinExistence type="inferred from homology"/>
<comment type="caution">
    <text evidence="5">The sequence shown here is derived from an EMBL/GenBank/DDBJ whole genome shotgun (WGS) entry which is preliminary data.</text>
</comment>
<dbReference type="CDD" id="cd00254">
    <property type="entry name" value="LT-like"/>
    <property type="match status" value="1"/>
</dbReference>
<keyword evidence="6" id="KW-1185">Reference proteome</keyword>
<feature type="chain" id="PRO_5046123727" evidence="3">
    <location>
        <begin position="24"/>
        <end position="243"/>
    </location>
</feature>
<accession>A0ABV7XAZ1</accession>
<dbReference type="Proteomes" id="UP001595615">
    <property type="component" value="Unassembled WGS sequence"/>
</dbReference>
<sequence length="243" mass="24903">MRAVAKTLTAGAVAALCAGSASAGMLEMSTLALPDNAGKPLGTWDGAGQLTQAAERRAMLAEVAASGPVIDAPAISPAQRSAASFAAESIKLHELEASDDDLRGVPGPMLASVKAAAKKYNLSPLLIDAVARQESGYRANARSRAGALGIMQLMPGTARMMGVRNALDPHANIDGGARYLRFLVDRFGGDLSMALAAYNAGPARVERAGGVPRIAETRNYVAKIVGRLTAIVAGRAPLLGASQ</sequence>
<evidence type="ECO:0000259" key="4">
    <source>
        <dbReference type="Pfam" id="PF01464"/>
    </source>
</evidence>
<comment type="similarity">
    <text evidence="1">Belongs to the transglycosylase Slt family.</text>
</comment>
<dbReference type="PROSITE" id="PS00922">
    <property type="entry name" value="TRANSGLYCOSYLASE"/>
    <property type="match status" value="1"/>
</dbReference>
<feature type="domain" description="Transglycosylase SLT" evidence="4">
    <location>
        <begin position="113"/>
        <end position="219"/>
    </location>
</feature>
<dbReference type="EMBL" id="JBHRXV010000008">
    <property type="protein sequence ID" value="MFC3712863.1"/>
    <property type="molecule type" value="Genomic_DNA"/>
</dbReference>
<evidence type="ECO:0000256" key="2">
    <source>
        <dbReference type="ARBA" id="ARBA00009387"/>
    </source>
</evidence>